<evidence type="ECO:0000256" key="1">
    <source>
        <dbReference type="ARBA" id="ARBA00006739"/>
    </source>
</evidence>
<dbReference type="AlphaFoldDB" id="A0A1I2H780"/>
<dbReference type="Proteomes" id="UP000183410">
    <property type="component" value="Unassembled WGS sequence"/>
</dbReference>
<dbReference type="FunFam" id="3.90.550.10:FF:000130">
    <property type="entry name" value="Family 2 glycosyl transferase"/>
    <property type="match status" value="1"/>
</dbReference>
<name>A0A1I2H780_9BACL</name>
<protein>
    <submittedName>
        <fullName evidence="3">Teichuronic acid biosynthesis glycosyltransferase TuaG</fullName>
    </submittedName>
</protein>
<dbReference type="Gene3D" id="3.90.550.10">
    <property type="entry name" value="Spore Coat Polysaccharide Biosynthesis Protein SpsA, Chain A"/>
    <property type="match status" value="1"/>
</dbReference>
<dbReference type="EMBL" id="FONN01000020">
    <property type="protein sequence ID" value="SFF25299.1"/>
    <property type="molecule type" value="Genomic_DNA"/>
</dbReference>
<dbReference type="InterPro" id="IPR029044">
    <property type="entry name" value="Nucleotide-diphossugar_trans"/>
</dbReference>
<keyword evidence="4" id="KW-1185">Reference proteome</keyword>
<evidence type="ECO:0000313" key="4">
    <source>
        <dbReference type="Proteomes" id="UP000183410"/>
    </source>
</evidence>
<dbReference type="PANTHER" id="PTHR22916:SF3">
    <property type="entry name" value="UDP-GLCNAC:BETAGAL BETA-1,3-N-ACETYLGLUCOSAMINYLTRANSFERASE-LIKE PROTEIN 1"/>
    <property type="match status" value="1"/>
</dbReference>
<evidence type="ECO:0000313" key="3">
    <source>
        <dbReference type="EMBL" id="SFF25299.1"/>
    </source>
</evidence>
<organism evidence="3 4">
    <name type="scientific">Paenibacillus algorifonticola</name>
    <dbReference type="NCBI Taxonomy" id="684063"/>
    <lineage>
        <taxon>Bacteria</taxon>
        <taxon>Bacillati</taxon>
        <taxon>Bacillota</taxon>
        <taxon>Bacilli</taxon>
        <taxon>Bacillales</taxon>
        <taxon>Paenibacillaceae</taxon>
        <taxon>Paenibacillus</taxon>
    </lineage>
</organism>
<feature type="domain" description="Glycosyltransferase 2-like" evidence="2">
    <location>
        <begin position="10"/>
        <end position="136"/>
    </location>
</feature>
<gene>
    <name evidence="3" type="ORF">SAMN04487969_12069</name>
</gene>
<evidence type="ECO:0000259" key="2">
    <source>
        <dbReference type="Pfam" id="PF00535"/>
    </source>
</evidence>
<comment type="similarity">
    <text evidence="1">Belongs to the glycosyltransferase 2 family.</text>
</comment>
<dbReference type="InterPro" id="IPR001173">
    <property type="entry name" value="Glyco_trans_2-like"/>
</dbReference>
<dbReference type="Pfam" id="PF00535">
    <property type="entry name" value="Glycos_transf_2"/>
    <property type="match status" value="1"/>
</dbReference>
<dbReference type="CDD" id="cd00761">
    <property type="entry name" value="Glyco_tranf_GTA_type"/>
    <property type="match status" value="1"/>
</dbReference>
<reference evidence="4" key="1">
    <citation type="submission" date="2016-10" db="EMBL/GenBank/DDBJ databases">
        <authorList>
            <person name="Varghese N."/>
            <person name="Submissions S."/>
        </authorList>
    </citation>
    <scope>NUCLEOTIDE SEQUENCE [LARGE SCALE GENOMIC DNA]</scope>
    <source>
        <strain evidence="4">CGMCC 1.10223</strain>
    </source>
</reference>
<dbReference type="PANTHER" id="PTHR22916">
    <property type="entry name" value="GLYCOSYLTRANSFERASE"/>
    <property type="match status" value="1"/>
</dbReference>
<proteinExistence type="inferred from homology"/>
<dbReference type="GO" id="GO:0016758">
    <property type="term" value="F:hexosyltransferase activity"/>
    <property type="evidence" value="ECO:0007669"/>
    <property type="project" value="UniProtKB-ARBA"/>
</dbReference>
<keyword evidence="3" id="KW-0808">Transferase</keyword>
<sequence>MSNLMDPVVTIVTPSYNCSRFIKETIASVKAQTFTDWEMIIVDDCSSDNSCEIIEAEAALDSRIKLHRLQKNSGAAVARNTAMNMSRGRYLAFLDSDDLWLPTKLELQLDFMRTQDVGFSFTSYRVMSEEGELTERVIGVVPSINYDTLLKNTIIGCLTVMLDRHKLGQVQMPNIRAKQDTGMWLSILKKGHLAYGLPVELSYYRLVKGSISNNKIKAVYKMWRLYRDVEKLNPFKALWCLMNYVKNAVFKRL</sequence>
<accession>A0A1I2H780</accession>
<dbReference type="SUPFAM" id="SSF53448">
    <property type="entry name" value="Nucleotide-diphospho-sugar transferases"/>
    <property type="match status" value="1"/>
</dbReference>